<dbReference type="EMBL" id="BAAAMU010000046">
    <property type="protein sequence ID" value="GAA1652202.1"/>
    <property type="molecule type" value="Genomic_DNA"/>
</dbReference>
<dbReference type="PANTHER" id="PTHR35174:SF3">
    <property type="entry name" value="BLL7171 PROTEIN"/>
    <property type="match status" value="1"/>
</dbReference>
<dbReference type="Gene3D" id="3.30.70.1060">
    <property type="entry name" value="Dimeric alpha+beta barrel"/>
    <property type="match status" value="1"/>
</dbReference>
<evidence type="ECO:0000259" key="2">
    <source>
        <dbReference type="Pfam" id="PF03795"/>
    </source>
</evidence>
<dbReference type="InterPro" id="IPR005545">
    <property type="entry name" value="YCII"/>
</dbReference>
<evidence type="ECO:0000313" key="3">
    <source>
        <dbReference type="EMBL" id="GAA1652202.1"/>
    </source>
</evidence>
<dbReference type="PANTHER" id="PTHR35174">
    <property type="entry name" value="BLL7171 PROTEIN-RELATED"/>
    <property type="match status" value="1"/>
</dbReference>
<name>A0ABP4RGX3_9ACTN</name>
<comment type="caution">
    <text evidence="3">The sequence shown here is derived from an EMBL/GenBank/DDBJ whole genome shotgun (WGS) entry which is preliminary data.</text>
</comment>
<dbReference type="InterPro" id="IPR011008">
    <property type="entry name" value="Dimeric_a/b-barrel"/>
</dbReference>
<dbReference type="Pfam" id="PF03795">
    <property type="entry name" value="YCII"/>
    <property type="match status" value="1"/>
</dbReference>
<evidence type="ECO:0000313" key="4">
    <source>
        <dbReference type="Proteomes" id="UP001500064"/>
    </source>
</evidence>
<keyword evidence="4" id="KW-1185">Reference proteome</keyword>
<evidence type="ECO:0000256" key="1">
    <source>
        <dbReference type="ARBA" id="ARBA00007689"/>
    </source>
</evidence>
<accession>A0ABP4RGX3</accession>
<organism evidence="3 4">
    <name type="scientific">Nonomuraea maheshkhaliensis</name>
    <dbReference type="NCBI Taxonomy" id="419590"/>
    <lineage>
        <taxon>Bacteria</taxon>
        <taxon>Bacillati</taxon>
        <taxon>Actinomycetota</taxon>
        <taxon>Actinomycetes</taxon>
        <taxon>Streptosporangiales</taxon>
        <taxon>Streptosporangiaceae</taxon>
        <taxon>Nonomuraea</taxon>
    </lineage>
</organism>
<feature type="domain" description="YCII-related" evidence="2">
    <location>
        <begin position="1"/>
        <end position="106"/>
    </location>
</feature>
<dbReference type="Proteomes" id="UP001500064">
    <property type="component" value="Unassembled WGS sequence"/>
</dbReference>
<reference evidence="4" key="1">
    <citation type="journal article" date="2019" name="Int. J. Syst. Evol. Microbiol.">
        <title>The Global Catalogue of Microorganisms (GCM) 10K type strain sequencing project: providing services to taxonomists for standard genome sequencing and annotation.</title>
        <authorList>
            <consortium name="The Broad Institute Genomics Platform"/>
            <consortium name="The Broad Institute Genome Sequencing Center for Infectious Disease"/>
            <person name="Wu L."/>
            <person name="Ma J."/>
        </authorList>
    </citation>
    <scope>NUCLEOTIDE SEQUENCE [LARGE SCALE GENOMIC DNA]</scope>
    <source>
        <strain evidence="4">JCM 13929</strain>
    </source>
</reference>
<comment type="similarity">
    <text evidence="1">Belongs to the YciI family.</text>
</comment>
<dbReference type="RefSeq" id="WP_346109560.1">
    <property type="nucleotide sequence ID" value="NZ_BAAAMU010000046.1"/>
</dbReference>
<dbReference type="SUPFAM" id="SSF54909">
    <property type="entry name" value="Dimeric alpha+beta barrel"/>
    <property type="match status" value="1"/>
</dbReference>
<sequence length="111" mass="12397">MQYLMFVCSDPEPDTDQRNLPDIDAWVAENDSRGRRLRGSQLAPESSATTVRVREGELILTDGPFAETKEVIVGFDLLECADLDEAIEVARTHPMARRGRLELRPLVGDGQ</sequence>
<proteinExistence type="inferred from homology"/>
<protein>
    <submittedName>
        <fullName evidence="3">YciI family protein</fullName>
    </submittedName>
</protein>
<gene>
    <name evidence="3" type="ORF">GCM10009733_056820</name>
</gene>